<reference evidence="3 4" key="2">
    <citation type="submission" date="2017-10" db="EMBL/GenBank/DDBJ databases">
        <title>Genome analyses suggest a sexual origin of heterokaryosis in a supposedly ancient asexual fungus.</title>
        <authorList>
            <person name="Corradi N."/>
            <person name="Sedzielewska K."/>
            <person name="Noel J."/>
            <person name="Charron P."/>
            <person name="Farinelli L."/>
            <person name="Marton T."/>
            <person name="Kruger M."/>
            <person name="Pelin A."/>
            <person name="Brachmann A."/>
            <person name="Corradi N."/>
        </authorList>
    </citation>
    <scope>NUCLEOTIDE SEQUENCE [LARGE SCALE GENOMIC DNA]</scope>
    <source>
        <strain evidence="3 4">A1</strain>
    </source>
</reference>
<evidence type="ECO:0000313" key="3">
    <source>
        <dbReference type="EMBL" id="PKC62080.1"/>
    </source>
</evidence>
<comment type="caution">
    <text evidence="3">The sequence shown here is derived from an EMBL/GenBank/DDBJ whole genome shotgun (WGS) entry which is preliminary data.</text>
</comment>
<dbReference type="VEuPathDB" id="FungiDB:RhiirA1_465620"/>
<sequence length="146" mass="16420">MTGENLQQHCYMCMVESMMCMIQNANFNNPNNPNNTNNPNNSANPTNSTNPNNPTNPINLNNPTNPNNNNPANHINNLNLDFLQRNLYHNINFSINNQLHAISPTFFNSHHHSHQIHDVAMQIISQSTTNNNNNAQTSSNNVNNSD</sequence>
<gene>
    <name evidence="2" type="ORF">CHRIB12_LOCUS14135</name>
    <name evidence="3" type="ORF">RhiirA1_465620</name>
</gene>
<evidence type="ECO:0000313" key="4">
    <source>
        <dbReference type="Proteomes" id="UP000232688"/>
    </source>
</evidence>
<dbReference type="OrthoDB" id="2444035at2759"/>
<dbReference type="AlphaFoldDB" id="A0A2I1F821"/>
<reference evidence="2" key="3">
    <citation type="submission" date="2020-05" db="EMBL/GenBank/DDBJ databases">
        <authorList>
            <person name="Rincon C."/>
            <person name="Sanders R I."/>
            <person name="Robbins C."/>
            <person name="Chaturvedi A."/>
        </authorList>
    </citation>
    <scope>NUCLEOTIDE SEQUENCE</scope>
    <source>
        <strain evidence="2">CHB12</strain>
    </source>
</reference>
<reference evidence="3 4" key="1">
    <citation type="submission" date="2017-10" db="EMBL/GenBank/DDBJ databases">
        <title>Extensive intraspecific genome diversity in a model arbuscular mycorrhizal fungus.</title>
        <authorList>
            <person name="Chen E.C.H."/>
            <person name="Morin E."/>
            <person name="Baudet D."/>
            <person name="Noel J."/>
            <person name="Ndikumana S."/>
            <person name="Charron P."/>
            <person name="St-Onge C."/>
            <person name="Giorgi J."/>
            <person name="Grigoriev I.V."/>
            <person name="Roux C."/>
            <person name="Martin F.M."/>
            <person name="Corradi N."/>
        </authorList>
    </citation>
    <scope>NUCLEOTIDE SEQUENCE [LARGE SCALE GENOMIC DNA]</scope>
    <source>
        <strain evidence="3 4">A1</strain>
    </source>
</reference>
<accession>A0A2I1F821</accession>
<name>A0A2I1F821_9GLOM</name>
<dbReference type="Proteomes" id="UP000684084">
    <property type="component" value="Unassembled WGS sequence"/>
</dbReference>
<evidence type="ECO:0000313" key="2">
    <source>
        <dbReference type="EMBL" id="CAB5373731.1"/>
    </source>
</evidence>
<protein>
    <submittedName>
        <fullName evidence="3">Uncharacterized protein</fullName>
    </submittedName>
</protein>
<proteinExistence type="predicted"/>
<organism evidence="3 4">
    <name type="scientific">Rhizophagus irregularis</name>
    <dbReference type="NCBI Taxonomy" id="588596"/>
    <lineage>
        <taxon>Eukaryota</taxon>
        <taxon>Fungi</taxon>
        <taxon>Fungi incertae sedis</taxon>
        <taxon>Mucoromycota</taxon>
        <taxon>Glomeromycotina</taxon>
        <taxon>Glomeromycetes</taxon>
        <taxon>Glomerales</taxon>
        <taxon>Glomeraceae</taxon>
        <taxon>Rhizophagus</taxon>
    </lineage>
</organism>
<dbReference type="EMBL" id="CAGKOT010000032">
    <property type="protein sequence ID" value="CAB5373731.1"/>
    <property type="molecule type" value="Genomic_DNA"/>
</dbReference>
<evidence type="ECO:0000256" key="1">
    <source>
        <dbReference type="SAM" id="MobiDB-lite"/>
    </source>
</evidence>
<dbReference type="Proteomes" id="UP000232688">
    <property type="component" value="Unassembled WGS sequence"/>
</dbReference>
<feature type="region of interest" description="Disordered" evidence="1">
    <location>
        <begin position="31"/>
        <end position="72"/>
    </location>
</feature>
<dbReference type="EMBL" id="LLXH01000900">
    <property type="protein sequence ID" value="PKC62080.1"/>
    <property type="molecule type" value="Genomic_DNA"/>
</dbReference>